<feature type="transmembrane region" description="Helical" evidence="1">
    <location>
        <begin position="43"/>
        <end position="61"/>
    </location>
</feature>
<keyword evidence="3" id="KW-1185">Reference proteome</keyword>
<gene>
    <name evidence="2" type="ORF">ACFOOR_12125</name>
</gene>
<keyword evidence="1" id="KW-0472">Membrane</keyword>
<organism evidence="2 3">
    <name type="scientific">Hyphobacterium vulgare</name>
    <dbReference type="NCBI Taxonomy" id="1736751"/>
    <lineage>
        <taxon>Bacteria</taxon>
        <taxon>Pseudomonadati</taxon>
        <taxon>Pseudomonadota</taxon>
        <taxon>Alphaproteobacteria</taxon>
        <taxon>Maricaulales</taxon>
        <taxon>Maricaulaceae</taxon>
        <taxon>Hyphobacterium</taxon>
    </lineage>
</organism>
<protein>
    <submittedName>
        <fullName evidence="2">Uncharacterized protein</fullName>
    </submittedName>
</protein>
<evidence type="ECO:0000313" key="3">
    <source>
        <dbReference type="Proteomes" id="UP001595379"/>
    </source>
</evidence>
<reference evidence="3" key="1">
    <citation type="journal article" date="2019" name="Int. J. Syst. Evol. Microbiol.">
        <title>The Global Catalogue of Microorganisms (GCM) 10K type strain sequencing project: providing services to taxonomists for standard genome sequencing and annotation.</title>
        <authorList>
            <consortium name="The Broad Institute Genomics Platform"/>
            <consortium name="The Broad Institute Genome Sequencing Center for Infectious Disease"/>
            <person name="Wu L."/>
            <person name="Ma J."/>
        </authorList>
    </citation>
    <scope>NUCLEOTIDE SEQUENCE [LARGE SCALE GENOMIC DNA]</scope>
    <source>
        <strain evidence="3">KCTC 52487</strain>
    </source>
</reference>
<evidence type="ECO:0000313" key="2">
    <source>
        <dbReference type="EMBL" id="MFC2926855.1"/>
    </source>
</evidence>
<dbReference type="EMBL" id="JBHRSV010000026">
    <property type="protein sequence ID" value="MFC2926855.1"/>
    <property type="molecule type" value="Genomic_DNA"/>
</dbReference>
<keyword evidence="1" id="KW-1133">Transmembrane helix</keyword>
<dbReference type="RefSeq" id="WP_343165181.1">
    <property type="nucleotide sequence ID" value="NZ_JBHRSV010000026.1"/>
</dbReference>
<keyword evidence="1" id="KW-0812">Transmembrane</keyword>
<name>A0ABV6ZZA0_9PROT</name>
<proteinExistence type="predicted"/>
<comment type="caution">
    <text evidence="2">The sequence shown here is derived from an EMBL/GenBank/DDBJ whole genome shotgun (WGS) entry which is preliminary data.</text>
</comment>
<sequence length="95" mass="11280">MNWSWRFFGGFVDRFPVSLLIFVFWAIALRVFGQSIPDGPMVAIQIGSFFLLLIWMLISIARSGMQSPEPHWTIRLWSIFDRPRHPDEDRDPEQW</sequence>
<accession>A0ABV6ZZA0</accession>
<dbReference type="Proteomes" id="UP001595379">
    <property type="component" value="Unassembled WGS sequence"/>
</dbReference>
<evidence type="ECO:0000256" key="1">
    <source>
        <dbReference type="SAM" id="Phobius"/>
    </source>
</evidence>